<dbReference type="GO" id="GO:0005975">
    <property type="term" value="P:carbohydrate metabolic process"/>
    <property type="evidence" value="ECO:0007669"/>
    <property type="project" value="InterPro"/>
</dbReference>
<dbReference type="EMBL" id="LBNQ01000012">
    <property type="protein sequence ID" value="KKW68925.1"/>
    <property type="molecule type" value="Genomic_DNA"/>
</dbReference>
<comment type="catalytic activity">
    <reaction evidence="1">
        <text>alpha-D-glucose 6-phosphate = beta-D-glucose 6-phosphate</text>
        <dbReference type="Rhea" id="RHEA:16249"/>
        <dbReference type="ChEBI" id="CHEBI:58225"/>
        <dbReference type="ChEBI" id="CHEBI:58247"/>
        <dbReference type="EC" id="5.1.3.15"/>
    </reaction>
</comment>
<name>A0A0U1Q2R2_9BURK</name>
<evidence type="ECO:0000313" key="7">
    <source>
        <dbReference type="Proteomes" id="UP000050580"/>
    </source>
</evidence>
<keyword evidence="7" id="KW-1185">Reference proteome</keyword>
<dbReference type="Gene3D" id="2.70.98.10">
    <property type="match status" value="1"/>
</dbReference>
<dbReference type="AlphaFoldDB" id="A0A0U1Q2R2"/>
<dbReference type="PATRIC" id="fig|1610491.3.peg.575"/>
<protein>
    <recommendedName>
        <fullName evidence="4">Putative glucose-6-phosphate 1-epimerase</fullName>
        <ecNumber evidence="4">5.1.3.15</ecNumber>
    </recommendedName>
</protein>
<evidence type="ECO:0000313" key="6">
    <source>
        <dbReference type="EMBL" id="KKW68925.1"/>
    </source>
</evidence>
<dbReference type="GO" id="GO:0047938">
    <property type="term" value="F:glucose-6-phosphate 1-epimerase activity"/>
    <property type="evidence" value="ECO:0007669"/>
    <property type="project" value="UniProtKB-UniRule"/>
</dbReference>
<evidence type="ECO:0000256" key="2">
    <source>
        <dbReference type="ARBA" id="ARBA00005866"/>
    </source>
</evidence>
<evidence type="ECO:0000256" key="5">
    <source>
        <dbReference type="PIRSR" id="PIRSR016020-1"/>
    </source>
</evidence>
<dbReference type="PIRSF" id="PIRSF016020">
    <property type="entry name" value="PHexose_mutarotase"/>
    <property type="match status" value="1"/>
</dbReference>
<feature type="active site" evidence="5">
    <location>
        <position position="254"/>
    </location>
</feature>
<evidence type="ECO:0000256" key="1">
    <source>
        <dbReference type="ARBA" id="ARBA00001096"/>
    </source>
</evidence>
<organism evidence="6 7">
    <name type="scientific">Lampropedia cohaerens</name>
    <dbReference type="NCBI Taxonomy" id="1610491"/>
    <lineage>
        <taxon>Bacteria</taxon>
        <taxon>Pseudomonadati</taxon>
        <taxon>Pseudomonadota</taxon>
        <taxon>Betaproteobacteria</taxon>
        <taxon>Burkholderiales</taxon>
        <taxon>Comamonadaceae</taxon>
        <taxon>Lampropedia</taxon>
    </lineage>
</organism>
<gene>
    <name evidence="6" type="ORF">AAV94_02730</name>
</gene>
<comment type="similarity">
    <text evidence="2 4">Belongs to the glucose-6-phosphate 1-epimerase family.</text>
</comment>
<dbReference type="PANTHER" id="PTHR11122:SF13">
    <property type="entry name" value="GLUCOSE-6-PHOSPHATE 1-EPIMERASE"/>
    <property type="match status" value="1"/>
</dbReference>
<feature type="active site" evidence="5">
    <location>
        <position position="150"/>
    </location>
</feature>
<dbReference type="Pfam" id="PF01263">
    <property type="entry name" value="Aldose_epim"/>
    <property type="match status" value="1"/>
</dbReference>
<comment type="caution">
    <text evidence="6">The sequence shown here is derived from an EMBL/GenBank/DDBJ whole genome shotgun (WGS) entry which is preliminary data.</text>
</comment>
<sequence>MHAHLLHGLPALTLVGPAGDRATVLMHGGQLVSWRTGDGAEHLYLSSRAQLDGQNAVRGGVPVCFPQFSQRGPLMHHGFARNLPWRLKAHVLADSQQLVLQLADGPVSRAFWPHAFDLELTVQLAPDQLRMALQVENVDTASWSFTAALHTYLAVDDIFQARLCGLRGARFWDAVSNVHGQAQAEPLVSTHIDCVYQSGGQPLVLANSHAAHPHRQLAIEQSSSCPQTVVWNPGPDRAADDLPPEGWQRMLCVEAACVDQAVVLAPGECWEGWQTLHWQRAGNGAAA</sequence>
<dbReference type="InterPro" id="IPR008183">
    <property type="entry name" value="Aldose_1/G6P_1-epimerase"/>
</dbReference>
<evidence type="ECO:0000256" key="4">
    <source>
        <dbReference type="PIRNR" id="PIRNR016020"/>
    </source>
</evidence>
<proteinExistence type="inferred from homology"/>
<dbReference type="EC" id="5.1.3.15" evidence="4"/>
<dbReference type="InterPro" id="IPR014718">
    <property type="entry name" value="GH-type_carb-bd"/>
</dbReference>
<accession>A0A0U1Q2R2</accession>
<keyword evidence="3 4" id="KW-0413">Isomerase</keyword>
<reference evidence="6 7" key="1">
    <citation type="submission" date="2015-05" db="EMBL/GenBank/DDBJ databases">
        <title>Draft genome sequence of Lampropedia sp. CT6, isolated from the microbial mat of a hot water spring, located at Manikaran, India.</title>
        <authorList>
            <person name="Tripathi C."/>
            <person name="Rani P."/>
            <person name="Mahato N.K."/>
            <person name="Lal R."/>
        </authorList>
    </citation>
    <scope>NUCLEOTIDE SEQUENCE [LARGE SCALE GENOMIC DNA]</scope>
    <source>
        <strain evidence="6 7">CT6</strain>
    </source>
</reference>
<dbReference type="InterPro" id="IPR025532">
    <property type="entry name" value="G6P_1-epimerase"/>
</dbReference>
<evidence type="ECO:0000256" key="3">
    <source>
        <dbReference type="ARBA" id="ARBA00023235"/>
    </source>
</evidence>
<dbReference type="PANTHER" id="PTHR11122">
    <property type="entry name" value="APOSPORY-ASSOCIATED PROTEIN C-RELATED"/>
    <property type="match status" value="1"/>
</dbReference>
<dbReference type="SUPFAM" id="SSF74650">
    <property type="entry name" value="Galactose mutarotase-like"/>
    <property type="match status" value="1"/>
</dbReference>
<dbReference type="GO" id="GO:0030246">
    <property type="term" value="F:carbohydrate binding"/>
    <property type="evidence" value="ECO:0007669"/>
    <property type="project" value="UniProtKB-UniRule"/>
</dbReference>
<dbReference type="InterPro" id="IPR011013">
    <property type="entry name" value="Gal_mutarotase_sf_dom"/>
</dbReference>
<dbReference type="STRING" id="1610491.AAV94_02730"/>
<dbReference type="CDD" id="cd09020">
    <property type="entry name" value="D-hex-6-P-epi_like"/>
    <property type="match status" value="1"/>
</dbReference>
<dbReference type="Proteomes" id="UP000050580">
    <property type="component" value="Unassembled WGS sequence"/>
</dbReference>
<dbReference type="GO" id="GO:0005737">
    <property type="term" value="C:cytoplasm"/>
    <property type="evidence" value="ECO:0007669"/>
    <property type="project" value="TreeGrafter"/>
</dbReference>